<dbReference type="STRING" id="1216006.VA7868_01663"/>
<dbReference type="Gene3D" id="3.90.950.20">
    <property type="entry name" value="CinA-like"/>
    <property type="match status" value="1"/>
</dbReference>
<protein>
    <submittedName>
        <fullName evidence="2">Nicotinamide-nucleotide amidohydrolase PncC</fullName>
        <ecNumber evidence="2">3.5.1.42</ecNumber>
    </submittedName>
</protein>
<dbReference type="AlphaFoldDB" id="A0A1M5YEC8"/>
<dbReference type="Pfam" id="PF02464">
    <property type="entry name" value="CinA"/>
    <property type="match status" value="1"/>
</dbReference>
<dbReference type="NCBIfam" id="TIGR00199">
    <property type="entry name" value="PncC_domain"/>
    <property type="match status" value="1"/>
</dbReference>
<name>A0A1M5YEC8_9VIBR</name>
<proteinExistence type="predicted"/>
<evidence type="ECO:0000259" key="1">
    <source>
        <dbReference type="Pfam" id="PF02464"/>
    </source>
</evidence>
<evidence type="ECO:0000313" key="3">
    <source>
        <dbReference type="Proteomes" id="UP000184608"/>
    </source>
</evidence>
<accession>A0A1M5YEC8</accession>
<dbReference type="OrthoDB" id="9801454at2"/>
<sequence length="166" mass="17813">MDLHESLSQKVGEKLRESSHMLVTAESCTGGAIATSVTAIAGSSLWFDRAFITYSNAAKMEMLTVSAEILEEYGAVSEPTVLAMVDGALKYSRASIAISVSGIAGPGGGTADKPVGTVCFAWKDTRGWQKAETVHFTGDREQIRAQAVYHALNVLYDYLCRQTINS</sequence>
<organism evidence="2 3">
    <name type="scientific">Vibrio aerogenes CECT 7868</name>
    <dbReference type="NCBI Taxonomy" id="1216006"/>
    <lineage>
        <taxon>Bacteria</taxon>
        <taxon>Pseudomonadati</taxon>
        <taxon>Pseudomonadota</taxon>
        <taxon>Gammaproteobacteria</taxon>
        <taxon>Vibrionales</taxon>
        <taxon>Vibrionaceae</taxon>
        <taxon>Vibrio</taxon>
    </lineage>
</organism>
<dbReference type="InterPro" id="IPR036653">
    <property type="entry name" value="CinA-like_C"/>
</dbReference>
<dbReference type="RefSeq" id="WP_073603379.1">
    <property type="nucleotide sequence ID" value="NZ_FQXZ01000015.1"/>
</dbReference>
<dbReference type="Proteomes" id="UP000184608">
    <property type="component" value="Unassembled WGS sequence"/>
</dbReference>
<dbReference type="EMBL" id="FQXZ01000015">
    <property type="protein sequence ID" value="SHI10336.1"/>
    <property type="molecule type" value="Genomic_DNA"/>
</dbReference>
<evidence type="ECO:0000313" key="2">
    <source>
        <dbReference type="EMBL" id="SHI10336.1"/>
    </source>
</evidence>
<gene>
    <name evidence="2" type="primary">pncC</name>
    <name evidence="2" type="ORF">VA7868_01663</name>
</gene>
<keyword evidence="3" id="KW-1185">Reference proteome</keyword>
<keyword evidence="2" id="KW-0378">Hydrolase</keyword>
<reference evidence="2 3" key="1">
    <citation type="submission" date="2016-11" db="EMBL/GenBank/DDBJ databases">
        <authorList>
            <person name="Jaros S."/>
            <person name="Januszkiewicz K."/>
            <person name="Wedrychowicz H."/>
        </authorList>
    </citation>
    <scope>NUCLEOTIDE SEQUENCE [LARGE SCALE GENOMIC DNA]</scope>
    <source>
        <strain evidence="2 3">CECT 7868</strain>
    </source>
</reference>
<feature type="domain" description="CinA C-terminal" evidence="1">
    <location>
        <begin position="5"/>
        <end position="158"/>
    </location>
</feature>
<dbReference type="EC" id="3.5.1.42" evidence="2"/>
<dbReference type="InterPro" id="IPR008136">
    <property type="entry name" value="CinA_C"/>
</dbReference>
<dbReference type="SUPFAM" id="SSF142433">
    <property type="entry name" value="CinA-like"/>
    <property type="match status" value="1"/>
</dbReference>
<dbReference type="GO" id="GO:0019159">
    <property type="term" value="F:nicotinamide-nucleotide amidase activity"/>
    <property type="evidence" value="ECO:0007669"/>
    <property type="project" value="UniProtKB-EC"/>
</dbReference>